<dbReference type="Gene3D" id="1.25.40.20">
    <property type="entry name" value="Ankyrin repeat-containing domain"/>
    <property type="match status" value="1"/>
</dbReference>
<evidence type="ECO:0000256" key="1">
    <source>
        <dbReference type="SAM" id="Phobius"/>
    </source>
</evidence>
<keyword evidence="1" id="KW-1133">Transmembrane helix</keyword>
<feature type="transmembrane region" description="Helical" evidence="1">
    <location>
        <begin position="651"/>
        <end position="673"/>
    </location>
</feature>
<feature type="transmembrane region" description="Helical" evidence="1">
    <location>
        <begin position="568"/>
        <end position="587"/>
    </location>
</feature>
<dbReference type="SUPFAM" id="SSF48403">
    <property type="entry name" value="Ankyrin repeat"/>
    <property type="match status" value="1"/>
</dbReference>
<accession>A0AA87YU44</accession>
<dbReference type="InterPro" id="IPR036770">
    <property type="entry name" value="Ankyrin_rpt-contain_sf"/>
</dbReference>
<feature type="transmembrane region" description="Helical" evidence="1">
    <location>
        <begin position="607"/>
        <end position="630"/>
    </location>
</feature>
<evidence type="ECO:0000313" key="5">
    <source>
        <dbReference type="Proteomes" id="UP001187192"/>
    </source>
</evidence>
<dbReference type="PANTHER" id="PTHR24177:SF329">
    <property type="entry name" value="ANKYRIN REPEAT PROTEIN"/>
    <property type="match status" value="1"/>
</dbReference>
<evidence type="ECO:0000313" key="4">
    <source>
        <dbReference type="EMBL" id="GMN23133.1"/>
    </source>
</evidence>
<keyword evidence="1" id="KW-0472">Membrane</keyword>
<keyword evidence="5" id="KW-1185">Reference proteome</keyword>
<proteinExistence type="predicted"/>
<dbReference type="EMBL" id="BTGU01002892">
    <property type="protein sequence ID" value="GMN23122.1"/>
    <property type="molecule type" value="Genomic_DNA"/>
</dbReference>
<feature type="transmembrane region" description="Helical" evidence="1">
    <location>
        <begin position="679"/>
        <end position="697"/>
    </location>
</feature>
<sequence>MAKSVMPNAIVLEVLNKHNYVDWSEIVQSYLEAKGFWDVVKPSNPDDHDHDEAWRKKNAAALHAIKISCGPDTLPVIRGIRSARTAWDILEAKFKPQLPVIVKSLYRTGGDQEKNANNGHDKQYEPFFEALKKNEWKTIKELYTDNPNLLKATLPFGNIPVLHHFLLMTKAMHNVEDMLVEMLQTGPTEALEMKNFRGATSLAVASALGIIRFAECIVQRRGDLVGIPNDLEWIPVVVALGFGRNHMARYLYSVTPLRVLSTDHDGKHGATLITKSIEVRNLDIAIDLLRRHPDLTFAKDIYGRSPVYAVACAPSLFYSGHELRFWRRWIYNTPQGDDIYINIPNQNDGQATGKNILWSVLMGFLRALASLVPKLLGIQHLQEMKLVHVRATELLFRMHKAIETADVNKMKGGLVYDALFEAVDRGNFDFIIKLSGVKIELQQGFDDKSRNIFMRAIQSRQAEIFSLIYLEGDEIKLSTSVMEDKFKNNLLHIAGMLAPPRVLNRISGATLQMQRELQWFKEVEKVVPSSALTSENFEDMTPRDYFTMNHKDLVIAGEKWMKGTATSCTVVGALIVTIMFAVAFQVPGGNNQDTGYPIFVNKKLFKVFIVSDAISLFSSTTSVLTFLGILTSRYSEEDFLTSLPTKMIVGLSTPFFSIATMIISFCAVIFIMFRSASWILIPVVLLAVIPIALFAWMQFPLLVEIFMSTYGPSIFNRKIGIKLKSLVDEMLYLEELEKQRPA</sequence>
<feature type="domain" description="PGG" evidence="2">
    <location>
        <begin position="558"/>
        <end position="671"/>
    </location>
</feature>
<dbReference type="InterPro" id="IPR026961">
    <property type="entry name" value="PGG_dom"/>
</dbReference>
<keyword evidence="1" id="KW-0812">Transmembrane</keyword>
<reference evidence="4" key="1">
    <citation type="submission" date="2023-07" db="EMBL/GenBank/DDBJ databases">
        <title>draft genome sequence of fig (Ficus carica).</title>
        <authorList>
            <person name="Takahashi T."/>
            <person name="Nishimura K."/>
        </authorList>
    </citation>
    <scope>NUCLEOTIDE SEQUENCE</scope>
</reference>
<dbReference type="Pfam" id="PF14223">
    <property type="entry name" value="Retrotran_gag_2"/>
    <property type="match status" value="1"/>
</dbReference>
<dbReference type="PANTHER" id="PTHR24177">
    <property type="entry name" value="CASKIN"/>
    <property type="match status" value="1"/>
</dbReference>
<comment type="caution">
    <text evidence="4">The sequence shown here is derived from an EMBL/GenBank/DDBJ whole genome shotgun (WGS) entry which is preliminary data.</text>
</comment>
<evidence type="ECO:0000259" key="2">
    <source>
        <dbReference type="Pfam" id="PF13962"/>
    </source>
</evidence>
<organism evidence="4 5">
    <name type="scientific">Ficus carica</name>
    <name type="common">Common fig</name>
    <dbReference type="NCBI Taxonomy" id="3494"/>
    <lineage>
        <taxon>Eukaryota</taxon>
        <taxon>Viridiplantae</taxon>
        <taxon>Streptophyta</taxon>
        <taxon>Embryophyta</taxon>
        <taxon>Tracheophyta</taxon>
        <taxon>Spermatophyta</taxon>
        <taxon>Magnoliopsida</taxon>
        <taxon>eudicotyledons</taxon>
        <taxon>Gunneridae</taxon>
        <taxon>Pentapetalae</taxon>
        <taxon>rosids</taxon>
        <taxon>fabids</taxon>
        <taxon>Rosales</taxon>
        <taxon>Moraceae</taxon>
        <taxon>Ficeae</taxon>
        <taxon>Ficus</taxon>
    </lineage>
</organism>
<dbReference type="Proteomes" id="UP001187192">
    <property type="component" value="Unassembled WGS sequence"/>
</dbReference>
<dbReference type="GO" id="GO:0016020">
    <property type="term" value="C:membrane"/>
    <property type="evidence" value="ECO:0007669"/>
    <property type="project" value="TreeGrafter"/>
</dbReference>
<evidence type="ECO:0000313" key="3">
    <source>
        <dbReference type="EMBL" id="GMN23122.1"/>
    </source>
</evidence>
<dbReference type="Pfam" id="PF13962">
    <property type="entry name" value="PGG"/>
    <property type="match status" value="1"/>
</dbReference>
<dbReference type="EMBL" id="BTGU01002893">
    <property type="protein sequence ID" value="GMN23133.1"/>
    <property type="molecule type" value="Genomic_DNA"/>
</dbReference>
<gene>
    <name evidence="3" type="ORF">TIFTF001_043639</name>
    <name evidence="4" type="ORF">TIFTF001_043640</name>
</gene>
<dbReference type="AlphaFoldDB" id="A0AA87YU44"/>
<name>A0AA87YU44_FICCA</name>
<protein>
    <recommendedName>
        <fullName evidence="2">PGG domain-containing protein</fullName>
    </recommendedName>
</protein>